<evidence type="ECO:0000256" key="2">
    <source>
        <dbReference type="ARBA" id="ARBA00022448"/>
    </source>
</evidence>
<evidence type="ECO:0000256" key="5">
    <source>
        <dbReference type="ARBA" id="ARBA00023136"/>
    </source>
</evidence>
<evidence type="ECO:0000256" key="1">
    <source>
        <dbReference type="ARBA" id="ARBA00004429"/>
    </source>
</evidence>
<feature type="transmembrane region" description="Helical" evidence="6">
    <location>
        <begin position="214"/>
        <end position="232"/>
    </location>
</feature>
<dbReference type="InterPro" id="IPR011701">
    <property type="entry name" value="MFS"/>
</dbReference>
<feature type="transmembrane region" description="Helical" evidence="6">
    <location>
        <begin position="283"/>
        <end position="302"/>
    </location>
</feature>
<dbReference type="PANTHER" id="PTHR23501">
    <property type="entry name" value="MAJOR FACILITATOR SUPERFAMILY"/>
    <property type="match status" value="1"/>
</dbReference>
<feature type="transmembrane region" description="Helical" evidence="6">
    <location>
        <begin position="375"/>
        <end position="396"/>
    </location>
</feature>
<sequence>MTAPPDAPVSRAGVGLRSERGPVLLAVMVSTGLVAIDATILAAAVPAIVRDVGGLSQFPWLFSVYLLAQAVSVPIYGKVADLVGRKPVMLLGVGLFVLGSLLCGLAWSMGSLVAFRLVQGLGAGAVQPIGMTIVGDIYSVAERATVQGYLAAVWAVSALVGPTLGGIFADHLTWRWIFFVNLPLGAVAAWMLWRRFDETRTERDPAAPRARLDVLGTLLLLVGTVALLVALLEGGVLWAWSSPVSVALLVGSGVVLAAFVLVERRAAEPVLPLWVFRHRVVGAAMATSLVVGVLLLGLTSYVPLFAQGVLGTGAIAAGFALAAMTIGWPLAAATSGRLYLRFGFRATTLLGSVIALAGAALLLTVDGSSSVLHLAAPNFVMGLGFGYAASPSIVAAQSSVGWQRRGVATSATLFARSVGSAVGVAAFGAVANAVVRSRLGSQPTDLDSLPPGVLEPAIHAVFVVSVGVAVLLVVAAALMPARVDEVADPP</sequence>
<evidence type="ECO:0000256" key="6">
    <source>
        <dbReference type="SAM" id="Phobius"/>
    </source>
</evidence>
<protein>
    <submittedName>
        <fullName evidence="8">MDR family MFS transporter</fullName>
    </submittedName>
</protein>
<feature type="transmembrane region" description="Helical" evidence="6">
    <location>
        <begin position="342"/>
        <end position="363"/>
    </location>
</feature>
<feature type="domain" description="Major facilitator superfamily (MFS) profile" evidence="7">
    <location>
        <begin position="23"/>
        <end position="484"/>
    </location>
</feature>
<keyword evidence="2" id="KW-0813">Transport</keyword>
<accession>A0ABP8K2J1</accession>
<dbReference type="Gene3D" id="1.20.1250.20">
    <property type="entry name" value="MFS general substrate transporter like domains"/>
    <property type="match status" value="1"/>
</dbReference>
<comment type="caution">
    <text evidence="8">The sequence shown here is derived from an EMBL/GenBank/DDBJ whole genome shotgun (WGS) entry which is preliminary data.</text>
</comment>
<keyword evidence="9" id="KW-1185">Reference proteome</keyword>
<dbReference type="InterPro" id="IPR036259">
    <property type="entry name" value="MFS_trans_sf"/>
</dbReference>
<evidence type="ECO:0000256" key="3">
    <source>
        <dbReference type="ARBA" id="ARBA00022692"/>
    </source>
</evidence>
<dbReference type="Pfam" id="PF07690">
    <property type="entry name" value="MFS_1"/>
    <property type="match status" value="1"/>
</dbReference>
<feature type="transmembrane region" description="Helical" evidence="6">
    <location>
        <begin position="121"/>
        <end position="141"/>
    </location>
</feature>
<feature type="transmembrane region" description="Helical" evidence="6">
    <location>
        <begin position="57"/>
        <end position="76"/>
    </location>
</feature>
<reference evidence="9" key="1">
    <citation type="journal article" date="2019" name="Int. J. Syst. Evol. Microbiol.">
        <title>The Global Catalogue of Microorganisms (GCM) 10K type strain sequencing project: providing services to taxonomists for standard genome sequencing and annotation.</title>
        <authorList>
            <consortium name="The Broad Institute Genomics Platform"/>
            <consortium name="The Broad Institute Genome Sequencing Center for Infectious Disease"/>
            <person name="Wu L."/>
            <person name="Ma J."/>
        </authorList>
    </citation>
    <scope>NUCLEOTIDE SEQUENCE [LARGE SCALE GENOMIC DNA]</scope>
    <source>
        <strain evidence="9">JCM 17809</strain>
    </source>
</reference>
<feature type="transmembrane region" description="Helical" evidence="6">
    <location>
        <begin position="23"/>
        <end position="45"/>
    </location>
</feature>
<name>A0ABP8K2J1_9MICO</name>
<comment type="subcellular location">
    <subcellularLocation>
        <location evidence="1">Cell inner membrane</location>
        <topology evidence="1">Multi-pass membrane protein</topology>
    </subcellularLocation>
</comment>
<feature type="transmembrane region" description="Helical" evidence="6">
    <location>
        <begin position="417"/>
        <end position="437"/>
    </location>
</feature>
<proteinExistence type="predicted"/>
<dbReference type="RefSeq" id="WP_345202385.1">
    <property type="nucleotide sequence ID" value="NZ_BAABGM010000003.1"/>
</dbReference>
<dbReference type="EMBL" id="BAABGM010000003">
    <property type="protein sequence ID" value="GAA4399669.1"/>
    <property type="molecule type" value="Genomic_DNA"/>
</dbReference>
<dbReference type="InterPro" id="IPR020846">
    <property type="entry name" value="MFS_dom"/>
</dbReference>
<feature type="transmembrane region" description="Helical" evidence="6">
    <location>
        <begin position="238"/>
        <end position="262"/>
    </location>
</feature>
<dbReference type="PROSITE" id="PS50850">
    <property type="entry name" value="MFS"/>
    <property type="match status" value="1"/>
</dbReference>
<evidence type="ECO:0000313" key="8">
    <source>
        <dbReference type="EMBL" id="GAA4399669.1"/>
    </source>
</evidence>
<evidence type="ECO:0000259" key="7">
    <source>
        <dbReference type="PROSITE" id="PS50850"/>
    </source>
</evidence>
<feature type="transmembrane region" description="Helical" evidence="6">
    <location>
        <begin position="457"/>
        <end position="478"/>
    </location>
</feature>
<evidence type="ECO:0000313" key="9">
    <source>
        <dbReference type="Proteomes" id="UP001500945"/>
    </source>
</evidence>
<dbReference type="PANTHER" id="PTHR23501:SF191">
    <property type="entry name" value="VACUOLAR BASIC AMINO ACID TRANSPORTER 4"/>
    <property type="match status" value="1"/>
</dbReference>
<dbReference type="Proteomes" id="UP001500945">
    <property type="component" value="Unassembled WGS sequence"/>
</dbReference>
<dbReference type="SUPFAM" id="SSF103473">
    <property type="entry name" value="MFS general substrate transporter"/>
    <property type="match status" value="1"/>
</dbReference>
<keyword evidence="4 6" id="KW-1133">Transmembrane helix</keyword>
<gene>
    <name evidence="8" type="ORF">GCM10023168_07370</name>
</gene>
<evidence type="ECO:0000256" key="4">
    <source>
        <dbReference type="ARBA" id="ARBA00022989"/>
    </source>
</evidence>
<feature type="transmembrane region" description="Helical" evidence="6">
    <location>
        <begin position="88"/>
        <end position="109"/>
    </location>
</feature>
<feature type="transmembrane region" description="Helical" evidence="6">
    <location>
        <begin position="308"/>
        <end position="330"/>
    </location>
</feature>
<keyword evidence="3 6" id="KW-0812">Transmembrane</keyword>
<keyword evidence="5 6" id="KW-0472">Membrane</keyword>
<feature type="transmembrane region" description="Helical" evidence="6">
    <location>
        <begin position="174"/>
        <end position="193"/>
    </location>
</feature>
<organism evidence="8 9">
    <name type="scientific">Fodinibacter luteus</name>
    <dbReference type="NCBI Taxonomy" id="552064"/>
    <lineage>
        <taxon>Bacteria</taxon>
        <taxon>Bacillati</taxon>
        <taxon>Actinomycetota</taxon>
        <taxon>Actinomycetes</taxon>
        <taxon>Micrococcales</taxon>
        <taxon>Intrasporangiaceae</taxon>
        <taxon>Fodinibacter (ex Wang et al. 2009)</taxon>
    </lineage>
</organism>
<feature type="transmembrane region" description="Helical" evidence="6">
    <location>
        <begin position="148"/>
        <end position="168"/>
    </location>
</feature>
<dbReference type="Gene3D" id="1.20.1720.10">
    <property type="entry name" value="Multidrug resistance protein D"/>
    <property type="match status" value="1"/>
</dbReference>